<keyword evidence="6" id="KW-0498">Mitosis</keyword>
<comment type="subcellular location">
    <subcellularLocation>
        <location evidence="2">Chromosome</location>
        <location evidence="2">Centromere</location>
    </subcellularLocation>
    <subcellularLocation>
        <location evidence="1">Nucleus</location>
    </subcellularLocation>
</comment>
<proteinExistence type="inferred from homology"/>
<evidence type="ECO:0000256" key="3">
    <source>
        <dbReference type="ARBA" id="ARBA00009914"/>
    </source>
</evidence>
<organism evidence="11 12">
    <name type="scientific">Rhodosorus marinus</name>
    <dbReference type="NCBI Taxonomy" id="101924"/>
    <lineage>
        <taxon>Eukaryota</taxon>
        <taxon>Rhodophyta</taxon>
        <taxon>Stylonematophyceae</taxon>
        <taxon>Stylonematales</taxon>
        <taxon>Stylonemataceae</taxon>
        <taxon>Rhodosorus</taxon>
    </lineage>
</organism>
<sequence length="420" mass="47174">MSERLAMSASENVYYVTNETVDKVRAFEVKKGRRWIEKELTRLIHSWQGISRSVFNEEKRPDWWVPGEVVHFGETATEIPLFQSRRKIRWTQDAMRCLVARAYQMIDCSVVASTVDPSVVEMSLNSTRPVDDLSAPIHGSLVKPTKENASVQILDPSVAEDFDAGQRTCAQLKTPESARRAEKLDSEDIDTIIAEMEVEVQARCDALRSLAEQVALSLQNAFSVEVLKLPRRVRGMSVRQFYENYAGDVDAILMHDIRKTVEESIAMESSKNSGLVRTDNKRRRARLETATADGLATGRVRRTRARYREALQDASNSQQTKRVPQINATLHRKSGSFQQSADLLVTPAQPKKKDVVDMDAPGTVIQSIRRGKNGKTRIELDDGHAIEVSDGMNAEAKSVARMKLVELQHELQSLIAELNG</sequence>
<dbReference type="Gene3D" id="6.10.250.1900">
    <property type="match status" value="1"/>
</dbReference>
<keyword evidence="12" id="KW-1185">Reference proteome</keyword>
<evidence type="ECO:0000256" key="7">
    <source>
        <dbReference type="ARBA" id="ARBA00023242"/>
    </source>
</evidence>
<evidence type="ECO:0000256" key="8">
    <source>
        <dbReference type="ARBA" id="ARBA00023306"/>
    </source>
</evidence>
<keyword evidence="8" id="KW-0131">Cell cycle</keyword>
<dbReference type="InterPro" id="IPR018867">
    <property type="entry name" value="Cell_div_borealin"/>
</dbReference>
<dbReference type="AlphaFoldDB" id="A0AAV8UMC8"/>
<comment type="similarity">
    <text evidence="3">Belongs to the borealin family.</text>
</comment>
<evidence type="ECO:0000256" key="5">
    <source>
        <dbReference type="ARBA" id="ARBA00022618"/>
    </source>
</evidence>
<keyword evidence="7" id="KW-0539">Nucleus</keyword>
<evidence type="ECO:0000256" key="1">
    <source>
        <dbReference type="ARBA" id="ARBA00004123"/>
    </source>
</evidence>
<evidence type="ECO:0000259" key="10">
    <source>
        <dbReference type="Pfam" id="PF10444"/>
    </source>
</evidence>
<dbReference type="GO" id="GO:0051301">
    <property type="term" value="P:cell division"/>
    <property type="evidence" value="ECO:0007669"/>
    <property type="project" value="UniProtKB-KW"/>
</dbReference>
<gene>
    <name evidence="11" type="ORF">NDN08_006709</name>
</gene>
<evidence type="ECO:0000313" key="12">
    <source>
        <dbReference type="Proteomes" id="UP001157974"/>
    </source>
</evidence>
<evidence type="ECO:0000256" key="9">
    <source>
        <dbReference type="ARBA" id="ARBA00023328"/>
    </source>
</evidence>
<name>A0AAV8UMC8_9RHOD</name>
<feature type="domain" description="Borealin N-terminal" evidence="10">
    <location>
        <begin position="189"/>
        <end position="243"/>
    </location>
</feature>
<evidence type="ECO:0000256" key="4">
    <source>
        <dbReference type="ARBA" id="ARBA00022454"/>
    </source>
</evidence>
<dbReference type="EMBL" id="JAMWBK010000009">
    <property type="protein sequence ID" value="KAJ8902302.1"/>
    <property type="molecule type" value="Genomic_DNA"/>
</dbReference>
<dbReference type="GO" id="GO:0005634">
    <property type="term" value="C:nucleus"/>
    <property type="evidence" value="ECO:0007669"/>
    <property type="project" value="UniProtKB-SubCell"/>
</dbReference>
<keyword evidence="4" id="KW-0158">Chromosome</keyword>
<evidence type="ECO:0000313" key="11">
    <source>
        <dbReference type="EMBL" id="KAJ8902302.1"/>
    </source>
</evidence>
<comment type="caution">
    <text evidence="11">The sequence shown here is derived from an EMBL/GenBank/DDBJ whole genome shotgun (WGS) entry which is preliminary data.</text>
</comment>
<dbReference type="PANTHER" id="PTHR16040:SF7">
    <property type="entry name" value="AUSTRALIN, ISOFORM A-RELATED"/>
    <property type="match status" value="1"/>
</dbReference>
<keyword evidence="5" id="KW-0132">Cell division</keyword>
<keyword evidence="9" id="KW-0137">Centromere</keyword>
<dbReference type="Proteomes" id="UP001157974">
    <property type="component" value="Unassembled WGS sequence"/>
</dbReference>
<evidence type="ECO:0000256" key="6">
    <source>
        <dbReference type="ARBA" id="ARBA00022776"/>
    </source>
</evidence>
<accession>A0AAV8UMC8</accession>
<dbReference type="GO" id="GO:0000775">
    <property type="term" value="C:chromosome, centromeric region"/>
    <property type="evidence" value="ECO:0007669"/>
    <property type="project" value="UniProtKB-SubCell"/>
</dbReference>
<dbReference type="Pfam" id="PF10444">
    <property type="entry name" value="Nbl1_Borealin_N"/>
    <property type="match status" value="1"/>
</dbReference>
<evidence type="ECO:0000256" key="2">
    <source>
        <dbReference type="ARBA" id="ARBA00004584"/>
    </source>
</evidence>
<reference evidence="11 12" key="1">
    <citation type="journal article" date="2023" name="Nat. Commun.">
        <title>Origin of minicircular mitochondrial genomes in red algae.</title>
        <authorList>
            <person name="Lee Y."/>
            <person name="Cho C.H."/>
            <person name="Lee Y.M."/>
            <person name="Park S.I."/>
            <person name="Yang J.H."/>
            <person name="West J.A."/>
            <person name="Bhattacharya D."/>
            <person name="Yoon H.S."/>
        </authorList>
    </citation>
    <scope>NUCLEOTIDE SEQUENCE [LARGE SCALE GENOMIC DNA]</scope>
    <source>
        <strain evidence="11 12">CCMP1338</strain>
        <tissue evidence="11">Whole cell</tissue>
    </source>
</reference>
<dbReference type="InterPro" id="IPR018851">
    <property type="entry name" value="Borealin_N"/>
</dbReference>
<protein>
    <recommendedName>
        <fullName evidence="10">Borealin N-terminal domain-containing protein</fullName>
    </recommendedName>
</protein>
<dbReference type="PANTHER" id="PTHR16040">
    <property type="entry name" value="AUSTRALIN, ISOFORM A-RELATED"/>
    <property type="match status" value="1"/>
</dbReference>